<sequence>MISVLYLRLSFSQESRWGRCCPFPRFASCHTVFFGNSRPFRPSLIGLSIWRPSCGSRINENTGATPTE</sequence>
<gene>
    <name evidence="1" type="ORF">CIPAW_15G116900</name>
</gene>
<comment type="caution">
    <text evidence="1">The sequence shown here is derived from an EMBL/GenBank/DDBJ whole genome shotgun (WGS) entry which is preliminary data.</text>
</comment>
<organism evidence="1 2">
    <name type="scientific">Carya illinoinensis</name>
    <name type="common">Pecan</name>
    <dbReference type="NCBI Taxonomy" id="32201"/>
    <lineage>
        <taxon>Eukaryota</taxon>
        <taxon>Viridiplantae</taxon>
        <taxon>Streptophyta</taxon>
        <taxon>Embryophyta</taxon>
        <taxon>Tracheophyta</taxon>
        <taxon>Spermatophyta</taxon>
        <taxon>Magnoliopsida</taxon>
        <taxon>eudicotyledons</taxon>
        <taxon>Gunneridae</taxon>
        <taxon>Pentapetalae</taxon>
        <taxon>rosids</taxon>
        <taxon>fabids</taxon>
        <taxon>Fagales</taxon>
        <taxon>Juglandaceae</taxon>
        <taxon>Carya</taxon>
    </lineage>
</organism>
<name>A0A8T1NBU4_CARIL</name>
<dbReference type="EMBL" id="CM031823">
    <property type="protein sequence ID" value="KAG6627291.1"/>
    <property type="molecule type" value="Genomic_DNA"/>
</dbReference>
<evidence type="ECO:0000313" key="2">
    <source>
        <dbReference type="Proteomes" id="UP000811609"/>
    </source>
</evidence>
<accession>A0A8T1NBU4</accession>
<dbReference type="AlphaFoldDB" id="A0A8T1NBU4"/>
<reference evidence="1" key="1">
    <citation type="submission" date="2020-12" db="EMBL/GenBank/DDBJ databases">
        <title>WGS assembly of Carya illinoinensis cv. Pawnee.</title>
        <authorList>
            <person name="Platts A."/>
            <person name="Shu S."/>
            <person name="Wright S."/>
            <person name="Barry K."/>
            <person name="Edger P."/>
            <person name="Pires J.C."/>
            <person name="Schmutz J."/>
        </authorList>
    </citation>
    <scope>NUCLEOTIDE SEQUENCE</scope>
    <source>
        <tissue evidence="1">Leaf</tissue>
    </source>
</reference>
<dbReference type="Proteomes" id="UP000811609">
    <property type="component" value="Chromosome 15"/>
</dbReference>
<proteinExistence type="predicted"/>
<evidence type="ECO:0000313" key="1">
    <source>
        <dbReference type="EMBL" id="KAG6627291.1"/>
    </source>
</evidence>
<protein>
    <submittedName>
        <fullName evidence="1">Uncharacterized protein</fullName>
    </submittedName>
</protein>
<keyword evidence="2" id="KW-1185">Reference proteome</keyword>